<reference evidence="1" key="1">
    <citation type="submission" date="2022-11" db="EMBL/GenBank/DDBJ databases">
        <title>Genome Sequence of Boeremia exigua.</title>
        <authorList>
            <person name="Buettner E."/>
        </authorList>
    </citation>
    <scope>NUCLEOTIDE SEQUENCE</scope>
    <source>
        <strain evidence="1">CU02</strain>
    </source>
</reference>
<name>A0ACC2I1Y9_9PLEO</name>
<comment type="caution">
    <text evidence="1">The sequence shown here is derived from an EMBL/GenBank/DDBJ whole genome shotgun (WGS) entry which is preliminary data.</text>
</comment>
<evidence type="ECO:0000313" key="2">
    <source>
        <dbReference type="Proteomes" id="UP001153331"/>
    </source>
</evidence>
<gene>
    <name evidence="1" type="ORF">OPT61_g7800</name>
</gene>
<evidence type="ECO:0000313" key="1">
    <source>
        <dbReference type="EMBL" id="KAJ8108973.1"/>
    </source>
</evidence>
<sequence length="845" mass="91765">MAANTSSPGHPHQHYVPVSPIEEMDPSPISDSTVKPKTWQTTITQVPSWPEEARTLKHHDWVSVLFALGDIILVALPIYFILLGVAVVTLNGKFVEGNVFATKVISAIQLGPTLFPIMFAAISGRSMKMIARYLAERGAKLNTLELLMASQSVWGTIESQFLMRRLTVVGVNLLFLWAMSPLGGQASLRLLERSTSTVSNFMPLRYLSTGPGSTLWPMTAGTYVELDGGLTQVEPLYSAALLGSHEAKVGPEDAWGNVKVPFIHSLNSSWTTIPINISNPEDYRALVGIPVIGRPKNRDGSFNLETSHLTVECEPFQSTVAKKENYTELQKLVPGQIWKNMSEQNSPWSQKGVTGGKTSTFFLQTDLPLSQGVDGRFDAFAGYVNTSSNAQTYSKRKITYASAFGFNSGTTIMNIANCSLGQIHIETTIDCAMDKCTAIRQRQSQTDTRNENVTPFDHVLVADLVLTAFPKTFGWSRGSNPTEQFLFNATAFQFVSPTSLQGSDAAGWVNLALLSADTFSKRLSLLLNTYYQLTLAPNAYLGNLPQNNHSIYGPDTEPVGDIDVYLPSNITTKNTTFLDWYYILQAATYNAEAYFIAATTNSTVSETQAIFVCNFAWLGVLLAAAVAILVTGIASLVLKWKTLGPEMFGFVASMTYENNYVKIPNGGTMLNGMERARLLKDLEFCVGDVKGDNDVGHIAFAAGVPLRKLERLWVGGLASTDVQTHSKASIATSNLGSRRSHRSMSKATVMGPKLYDISGLAAAWNHPAVHRPAVRQKSRSTSSVSLQPVLSQALLAGAVDASMDAAKDGLPQEGADGQSVGRCRGCRGGLATPFKTRGPENHTGR</sequence>
<accession>A0ACC2I1Y9</accession>
<protein>
    <submittedName>
        <fullName evidence="1">Uncharacterized protein</fullName>
    </submittedName>
</protein>
<proteinExistence type="predicted"/>
<keyword evidence="2" id="KW-1185">Reference proteome</keyword>
<dbReference type="Proteomes" id="UP001153331">
    <property type="component" value="Unassembled WGS sequence"/>
</dbReference>
<organism evidence="1 2">
    <name type="scientific">Boeremia exigua</name>
    <dbReference type="NCBI Taxonomy" id="749465"/>
    <lineage>
        <taxon>Eukaryota</taxon>
        <taxon>Fungi</taxon>
        <taxon>Dikarya</taxon>
        <taxon>Ascomycota</taxon>
        <taxon>Pezizomycotina</taxon>
        <taxon>Dothideomycetes</taxon>
        <taxon>Pleosporomycetidae</taxon>
        <taxon>Pleosporales</taxon>
        <taxon>Pleosporineae</taxon>
        <taxon>Didymellaceae</taxon>
        <taxon>Boeremia</taxon>
    </lineage>
</organism>
<dbReference type="EMBL" id="JAPHNI010000673">
    <property type="protein sequence ID" value="KAJ8108973.1"/>
    <property type="molecule type" value="Genomic_DNA"/>
</dbReference>